<dbReference type="EC" id="2.5.1.17" evidence="4 15"/>
<accession>A0A068NYV9</accession>
<dbReference type="PANTHER" id="PTHR12213:SF0">
    <property type="entry name" value="CORRINOID ADENOSYLTRANSFERASE MMAB"/>
    <property type="match status" value="1"/>
</dbReference>
<evidence type="ECO:0000256" key="13">
    <source>
        <dbReference type="ARBA" id="ARBA00048555"/>
    </source>
</evidence>
<evidence type="ECO:0000256" key="1">
    <source>
        <dbReference type="ARBA" id="ARBA00005121"/>
    </source>
</evidence>
<comment type="similarity">
    <text evidence="2 15">Belongs to the Cob(I)alamin adenosyltransferase family.</text>
</comment>
<feature type="domain" description="Cobalamin adenosyltransferase-like" evidence="16">
    <location>
        <begin position="3"/>
        <end position="165"/>
    </location>
</feature>
<comment type="pathway">
    <text evidence="1 15">Cofactor biosynthesis; adenosylcobalamin biosynthesis; adenosylcobalamin from cob(II)yrinate a,c-diamide: step 2/7.</text>
</comment>
<dbReference type="InterPro" id="IPR036451">
    <property type="entry name" value="CblAdoTrfase-like_sf"/>
</dbReference>
<evidence type="ECO:0000256" key="2">
    <source>
        <dbReference type="ARBA" id="ARBA00007487"/>
    </source>
</evidence>
<dbReference type="InterPro" id="IPR016030">
    <property type="entry name" value="CblAdoTrfase-like"/>
</dbReference>
<evidence type="ECO:0000256" key="3">
    <source>
        <dbReference type="ARBA" id="ARBA00011233"/>
    </source>
</evidence>
<dbReference type="eggNOG" id="COG2096">
    <property type="taxonomic scope" value="Bacteria"/>
</dbReference>
<dbReference type="Gene3D" id="1.20.1200.10">
    <property type="entry name" value="Cobalamin adenosyltransferase-like"/>
    <property type="match status" value="1"/>
</dbReference>
<dbReference type="OrthoDB" id="9778896at2"/>
<dbReference type="Proteomes" id="UP000027982">
    <property type="component" value="Chromosome"/>
</dbReference>
<dbReference type="InterPro" id="IPR029499">
    <property type="entry name" value="PduO-typ"/>
</dbReference>
<dbReference type="PANTHER" id="PTHR12213">
    <property type="entry name" value="CORRINOID ADENOSYLTRANSFERASE"/>
    <property type="match status" value="1"/>
</dbReference>
<evidence type="ECO:0000256" key="12">
    <source>
        <dbReference type="ARBA" id="ARBA00033354"/>
    </source>
</evidence>
<organism evidence="17 18">
    <name type="scientific">Fimbriimonas ginsengisoli Gsoil 348</name>
    <dbReference type="NCBI Taxonomy" id="661478"/>
    <lineage>
        <taxon>Bacteria</taxon>
        <taxon>Bacillati</taxon>
        <taxon>Armatimonadota</taxon>
        <taxon>Fimbriimonadia</taxon>
        <taxon>Fimbriimonadales</taxon>
        <taxon>Fimbriimonadaceae</taxon>
        <taxon>Fimbriimonas</taxon>
    </lineage>
</organism>
<evidence type="ECO:0000256" key="6">
    <source>
        <dbReference type="ARBA" id="ARBA00022573"/>
    </source>
</evidence>
<dbReference type="RefSeq" id="WP_025228597.1">
    <property type="nucleotide sequence ID" value="NZ_CP007139.1"/>
</dbReference>
<keyword evidence="9 15" id="KW-0067">ATP-binding</keyword>
<keyword evidence="8 15" id="KW-0547">Nucleotide-binding</keyword>
<dbReference type="SUPFAM" id="SSF89028">
    <property type="entry name" value="Cobalamin adenosyltransferase-like"/>
    <property type="match status" value="1"/>
</dbReference>
<evidence type="ECO:0000313" key="17">
    <source>
        <dbReference type="EMBL" id="AIE87504.1"/>
    </source>
</evidence>
<gene>
    <name evidence="17" type="ORF">OP10G_4136</name>
</gene>
<dbReference type="EMBL" id="CP007139">
    <property type="protein sequence ID" value="AIE87504.1"/>
    <property type="molecule type" value="Genomic_DNA"/>
</dbReference>
<dbReference type="STRING" id="661478.OP10G_4136"/>
<keyword evidence="6 15" id="KW-0169">Cobalamin biosynthesis</keyword>
<evidence type="ECO:0000256" key="7">
    <source>
        <dbReference type="ARBA" id="ARBA00022679"/>
    </source>
</evidence>
<evidence type="ECO:0000313" key="18">
    <source>
        <dbReference type="Proteomes" id="UP000027982"/>
    </source>
</evidence>
<reference evidence="17 18" key="1">
    <citation type="journal article" date="2014" name="PLoS ONE">
        <title>The first complete genome sequence of the class fimbriimonadia in the phylum armatimonadetes.</title>
        <authorList>
            <person name="Hu Z.Y."/>
            <person name="Wang Y.Z."/>
            <person name="Im W.T."/>
            <person name="Wang S.Y."/>
            <person name="Zhao G.P."/>
            <person name="Zheng H.J."/>
            <person name="Quan Z.X."/>
        </authorList>
    </citation>
    <scope>NUCLEOTIDE SEQUENCE [LARGE SCALE GENOMIC DNA]</scope>
    <source>
        <strain evidence="17">Gsoil 348</strain>
    </source>
</reference>
<dbReference type="UniPathway" id="UPA00148">
    <property type="reaction ID" value="UER00233"/>
</dbReference>
<keyword evidence="18" id="KW-1185">Reference proteome</keyword>
<evidence type="ECO:0000256" key="15">
    <source>
        <dbReference type="RuleBase" id="RU366026"/>
    </source>
</evidence>
<comment type="catalytic activity">
    <reaction evidence="13 15">
        <text>2 cob(II)yrinate a,c diamide + reduced [electron-transfer flavoprotein] + 2 ATP = 2 adenosylcob(III)yrinate a,c-diamide + 2 triphosphate + oxidized [electron-transfer flavoprotein] + 3 H(+)</text>
        <dbReference type="Rhea" id="RHEA:11528"/>
        <dbReference type="Rhea" id="RHEA-COMP:10685"/>
        <dbReference type="Rhea" id="RHEA-COMP:10686"/>
        <dbReference type="ChEBI" id="CHEBI:15378"/>
        <dbReference type="ChEBI" id="CHEBI:18036"/>
        <dbReference type="ChEBI" id="CHEBI:30616"/>
        <dbReference type="ChEBI" id="CHEBI:57692"/>
        <dbReference type="ChEBI" id="CHEBI:58307"/>
        <dbReference type="ChEBI" id="CHEBI:58503"/>
        <dbReference type="ChEBI" id="CHEBI:58537"/>
        <dbReference type="EC" id="2.5.1.17"/>
    </reaction>
</comment>
<dbReference type="Pfam" id="PF01923">
    <property type="entry name" value="Cob_adeno_trans"/>
    <property type="match status" value="1"/>
</dbReference>
<proteinExistence type="inferred from homology"/>
<keyword evidence="7 15" id="KW-0808">Transferase</keyword>
<dbReference type="FunFam" id="1.20.1200.10:FF:000001">
    <property type="entry name" value="Cob(I)yrinic acid a,c-diamide adenosyltransferase"/>
    <property type="match status" value="1"/>
</dbReference>
<comment type="subunit">
    <text evidence="3">Homotrimer.</text>
</comment>
<evidence type="ECO:0000256" key="5">
    <source>
        <dbReference type="ARBA" id="ARBA00020963"/>
    </source>
</evidence>
<dbReference type="HOGENOM" id="CLU_083486_0_1_0"/>
<evidence type="ECO:0000256" key="9">
    <source>
        <dbReference type="ARBA" id="ARBA00022840"/>
    </source>
</evidence>
<protein>
    <recommendedName>
        <fullName evidence="5 15">Corrinoid adenosyltransferase</fullName>
        <ecNumber evidence="4 15">2.5.1.17</ecNumber>
    </recommendedName>
    <alternativeName>
        <fullName evidence="10 15">Cob(II)alamin adenosyltransferase</fullName>
    </alternativeName>
    <alternativeName>
        <fullName evidence="12 15">Cob(II)yrinic acid a,c-diamide adenosyltransferase</fullName>
    </alternativeName>
    <alternativeName>
        <fullName evidence="11 15">Cobinamide/cobalamin adenosyltransferase</fullName>
    </alternativeName>
</protein>
<dbReference type="KEGG" id="fgi:OP10G_4136"/>
<name>A0A068NYV9_FIMGI</name>
<evidence type="ECO:0000256" key="8">
    <source>
        <dbReference type="ARBA" id="ARBA00022741"/>
    </source>
</evidence>
<dbReference type="GO" id="GO:0008817">
    <property type="term" value="F:corrinoid adenosyltransferase activity"/>
    <property type="evidence" value="ECO:0007669"/>
    <property type="project" value="UniProtKB-UniRule"/>
</dbReference>
<dbReference type="GO" id="GO:0005524">
    <property type="term" value="F:ATP binding"/>
    <property type="evidence" value="ECO:0007669"/>
    <property type="project" value="UniProtKB-UniRule"/>
</dbReference>
<evidence type="ECO:0000256" key="11">
    <source>
        <dbReference type="ARBA" id="ARBA00033334"/>
    </source>
</evidence>
<comment type="catalytic activity">
    <reaction evidence="14 15">
        <text>2 cob(II)alamin + reduced [electron-transfer flavoprotein] + 2 ATP = 2 adenosylcob(III)alamin + 2 triphosphate + oxidized [electron-transfer flavoprotein] + 3 H(+)</text>
        <dbReference type="Rhea" id="RHEA:28671"/>
        <dbReference type="Rhea" id="RHEA-COMP:10685"/>
        <dbReference type="Rhea" id="RHEA-COMP:10686"/>
        <dbReference type="ChEBI" id="CHEBI:15378"/>
        <dbReference type="ChEBI" id="CHEBI:16304"/>
        <dbReference type="ChEBI" id="CHEBI:18036"/>
        <dbReference type="ChEBI" id="CHEBI:18408"/>
        <dbReference type="ChEBI" id="CHEBI:30616"/>
        <dbReference type="ChEBI" id="CHEBI:57692"/>
        <dbReference type="ChEBI" id="CHEBI:58307"/>
        <dbReference type="EC" id="2.5.1.17"/>
    </reaction>
</comment>
<dbReference type="GO" id="GO:0009236">
    <property type="term" value="P:cobalamin biosynthetic process"/>
    <property type="evidence" value="ECO:0007669"/>
    <property type="project" value="UniProtKB-UniRule"/>
</dbReference>
<dbReference type="AlphaFoldDB" id="A0A068NYV9"/>
<dbReference type="NCBIfam" id="TIGR00636">
    <property type="entry name" value="PduO_Nterm"/>
    <property type="match status" value="1"/>
</dbReference>
<evidence type="ECO:0000256" key="14">
    <source>
        <dbReference type="ARBA" id="ARBA00048692"/>
    </source>
</evidence>
<sequence length="182" mass="19942">MKIYTRAGDDGTTGLYGGKRVAKTSARIHAIGDVDELNASLGVARGLADGAIRDDLAKLQSWLFDLGGELACPPGGKFDVRTIGVGHSEYLERSMDEQTKLLPPLRAFILPGGTSLSGELHRARTICRRAERSVLELAEVAPVREEARAFLNRLSDWLFTAARTANAEQNVHDIEWHPSEEF</sequence>
<evidence type="ECO:0000259" key="16">
    <source>
        <dbReference type="Pfam" id="PF01923"/>
    </source>
</evidence>
<evidence type="ECO:0000256" key="10">
    <source>
        <dbReference type="ARBA" id="ARBA00031529"/>
    </source>
</evidence>
<evidence type="ECO:0000256" key="4">
    <source>
        <dbReference type="ARBA" id="ARBA00012454"/>
    </source>
</evidence>